<keyword evidence="7 9" id="KW-0949">S-adenosyl-L-methionine</keyword>
<organism evidence="10 11">
    <name type="scientific">Fluctibacter corallii</name>
    <dbReference type="NCBI Taxonomy" id="2984329"/>
    <lineage>
        <taxon>Bacteria</taxon>
        <taxon>Pseudomonadati</taxon>
        <taxon>Pseudomonadota</taxon>
        <taxon>Gammaproteobacteria</taxon>
        <taxon>Alteromonadales</taxon>
        <taxon>Alteromonadaceae</taxon>
        <taxon>Fluctibacter</taxon>
    </lineage>
</organism>
<dbReference type="InterPro" id="IPR029063">
    <property type="entry name" value="SAM-dependent_MTases_sf"/>
</dbReference>
<dbReference type="EC" id="2.1.1.171" evidence="3 9"/>
<reference evidence="10 11" key="1">
    <citation type="submission" date="2022-10" db="EMBL/GenBank/DDBJ databases">
        <title>Aestuariibacter sp. AA17 isolated from Montipora capitata coral fragment.</title>
        <authorList>
            <person name="Emsley S.A."/>
            <person name="Pfannmuller K.M."/>
            <person name="Loughran R.M."/>
            <person name="Shlafstein M."/>
            <person name="Papke E."/>
            <person name="Saw J.H."/>
            <person name="Ushijima B."/>
            <person name="Videau P."/>
        </authorList>
    </citation>
    <scope>NUCLEOTIDE SEQUENCE [LARGE SCALE GENOMIC DNA]</scope>
    <source>
        <strain evidence="10 11">AA17</strain>
    </source>
</reference>
<accession>A0ABT3AAD7</accession>
<evidence type="ECO:0000256" key="8">
    <source>
        <dbReference type="ARBA" id="ARBA00048326"/>
    </source>
</evidence>
<dbReference type="CDD" id="cd02440">
    <property type="entry name" value="AdoMet_MTases"/>
    <property type="match status" value="1"/>
</dbReference>
<evidence type="ECO:0000256" key="9">
    <source>
        <dbReference type="PIRNR" id="PIRNR004553"/>
    </source>
</evidence>
<dbReference type="Gene3D" id="3.40.50.150">
    <property type="entry name" value="Vaccinia Virus protein VP39"/>
    <property type="match status" value="1"/>
</dbReference>
<evidence type="ECO:0000313" key="11">
    <source>
        <dbReference type="Proteomes" id="UP001652504"/>
    </source>
</evidence>
<evidence type="ECO:0000256" key="3">
    <source>
        <dbReference type="ARBA" id="ARBA00012141"/>
    </source>
</evidence>
<protein>
    <recommendedName>
        <fullName evidence="4 9">Ribosomal RNA small subunit methyltransferase D</fullName>
        <ecNumber evidence="3 9">2.1.1.171</ecNumber>
    </recommendedName>
</protein>
<dbReference type="RefSeq" id="WP_263712935.1">
    <property type="nucleotide sequence ID" value="NZ_JAOWKX010000007.1"/>
</dbReference>
<gene>
    <name evidence="10" type="primary">rsmD</name>
    <name evidence="10" type="ORF">OE749_13180</name>
</gene>
<sequence length="197" mass="22165">MKRGTKRQPNNKGQIRIISGQWRGRKLPVLNAEGLRPTTDRTKETLFNWLMTDVRDAVCLDLFAGSGGLGFEALSRYASFVTFVEKDKHNASQLSENMKTLGVDPSKAEVVVTDALNATSKLSRQYDLVFLDPPFQKGLLPDAINALETQNLLADSALVYIECEVENALYTVPENWECIKHSASQQVDYRLYRINPK</sequence>
<evidence type="ECO:0000256" key="4">
    <source>
        <dbReference type="ARBA" id="ARBA00013682"/>
    </source>
</evidence>
<dbReference type="EMBL" id="JAOWKX010000007">
    <property type="protein sequence ID" value="MCV2885644.1"/>
    <property type="molecule type" value="Genomic_DNA"/>
</dbReference>
<evidence type="ECO:0000256" key="2">
    <source>
        <dbReference type="ARBA" id="ARBA00005269"/>
    </source>
</evidence>
<evidence type="ECO:0000256" key="6">
    <source>
        <dbReference type="ARBA" id="ARBA00022679"/>
    </source>
</evidence>
<dbReference type="InterPro" id="IPR002052">
    <property type="entry name" value="DNA_methylase_N6_adenine_CS"/>
</dbReference>
<dbReference type="NCBIfam" id="TIGR00095">
    <property type="entry name" value="16S rRNA (guanine(966)-N(2))-methyltransferase RsmD"/>
    <property type="match status" value="1"/>
</dbReference>
<evidence type="ECO:0000313" key="10">
    <source>
        <dbReference type="EMBL" id="MCV2885644.1"/>
    </source>
</evidence>
<dbReference type="PANTHER" id="PTHR43542">
    <property type="entry name" value="METHYLTRANSFERASE"/>
    <property type="match status" value="1"/>
</dbReference>
<dbReference type="SUPFAM" id="SSF53335">
    <property type="entry name" value="S-adenosyl-L-methionine-dependent methyltransferases"/>
    <property type="match status" value="1"/>
</dbReference>
<name>A0ABT3AAD7_9ALTE</name>
<dbReference type="GO" id="GO:0052913">
    <property type="term" value="F:16S rRNA (guanine(966)-N(2))-methyltransferase activity"/>
    <property type="evidence" value="ECO:0007669"/>
    <property type="project" value="UniProtKB-EC"/>
</dbReference>
<keyword evidence="9" id="KW-0698">rRNA processing</keyword>
<comment type="function">
    <text evidence="1 9">Specifically methylates the guanine in position 966 of 16S rRNA in the assembled 30S particle.</text>
</comment>
<evidence type="ECO:0000256" key="5">
    <source>
        <dbReference type="ARBA" id="ARBA00022603"/>
    </source>
</evidence>
<dbReference type="Pfam" id="PF03602">
    <property type="entry name" value="Cons_hypoth95"/>
    <property type="match status" value="1"/>
</dbReference>
<dbReference type="PIRSF" id="PIRSF004553">
    <property type="entry name" value="CHP00095"/>
    <property type="match status" value="1"/>
</dbReference>
<comment type="similarity">
    <text evidence="2 9">Belongs to the methyltransferase superfamily. RsmD family.</text>
</comment>
<proteinExistence type="inferred from homology"/>
<comment type="catalytic activity">
    <reaction evidence="8 9">
        <text>guanosine(966) in 16S rRNA + S-adenosyl-L-methionine = N(2)-methylguanosine(966) in 16S rRNA + S-adenosyl-L-homocysteine + H(+)</text>
        <dbReference type="Rhea" id="RHEA:23548"/>
        <dbReference type="Rhea" id="RHEA-COMP:10211"/>
        <dbReference type="Rhea" id="RHEA-COMP:10212"/>
        <dbReference type="ChEBI" id="CHEBI:15378"/>
        <dbReference type="ChEBI" id="CHEBI:57856"/>
        <dbReference type="ChEBI" id="CHEBI:59789"/>
        <dbReference type="ChEBI" id="CHEBI:74269"/>
        <dbReference type="ChEBI" id="CHEBI:74481"/>
        <dbReference type="EC" id="2.1.1.171"/>
    </reaction>
</comment>
<dbReference type="InterPro" id="IPR004398">
    <property type="entry name" value="RNA_MeTrfase_RsmD"/>
</dbReference>
<evidence type="ECO:0000256" key="7">
    <source>
        <dbReference type="ARBA" id="ARBA00022691"/>
    </source>
</evidence>
<dbReference type="Proteomes" id="UP001652504">
    <property type="component" value="Unassembled WGS sequence"/>
</dbReference>
<keyword evidence="5 9" id="KW-0489">Methyltransferase</keyword>
<evidence type="ECO:0000256" key="1">
    <source>
        <dbReference type="ARBA" id="ARBA00002649"/>
    </source>
</evidence>
<comment type="caution">
    <text evidence="10">The sequence shown here is derived from an EMBL/GenBank/DDBJ whole genome shotgun (WGS) entry which is preliminary data.</text>
</comment>
<dbReference type="PANTHER" id="PTHR43542:SF1">
    <property type="entry name" value="METHYLTRANSFERASE"/>
    <property type="match status" value="1"/>
</dbReference>
<keyword evidence="11" id="KW-1185">Reference proteome</keyword>
<dbReference type="PROSITE" id="PS00092">
    <property type="entry name" value="N6_MTASE"/>
    <property type="match status" value="1"/>
</dbReference>
<keyword evidence="6 9" id="KW-0808">Transferase</keyword>